<dbReference type="Gene3D" id="3.40.1640.10">
    <property type="entry name" value="PSTPO5379-like"/>
    <property type="match status" value="1"/>
</dbReference>
<organism evidence="1">
    <name type="scientific">Chaetoceros debilis</name>
    <dbReference type="NCBI Taxonomy" id="122233"/>
    <lineage>
        <taxon>Eukaryota</taxon>
        <taxon>Sar</taxon>
        <taxon>Stramenopiles</taxon>
        <taxon>Ochrophyta</taxon>
        <taxon>Bacillariophyta</taxon>
        <taxon>Coscinodiscophyceae</taxon>
        <taxon>Chaetocerotophycidae</taxon>
        <taxon>Chaetocerotales</taxon>
        <taxon>Chaetocerotaceae</taxon>
        <taxon>Chaetoceros</taxon>
    </lineage>
</organism>
<protein>
    <submittedName>
        <fullName evidence="1">Uncharacterized protein</fullName>
    </submittedName>
</protein>
<gene>
    <name evidence="1" type="ORF">CDEB00056_LOCUS14085</name>
</gene>
<evidence type="ECO:0000313" key="1">
    <source>
        <dbReference type="EMBL" id="CAE0469232.1"/>
    </source>
</evidence>
<dbReference type="SUPFAM" id="SSF160920">
    <property type="entry name" value="PSTPO5379-like"/>
    <property type="match status" value="1"/>
</dbReference>
<sequence>MSSNSNHDHDHDHTNIHIESIPVPANLRKASREGVFEGPTNGQCPGYIQCNLVVLRCVSACMHACMQCILVQSCIQTMQCNTITVSYSFRSSLCSKVKGWVLD</sequence>
<name>A0A7S3Q8I0_9STRA</name>
<dbReference type="EMBL" id="HBIO01018346">
    <property type="protein sequence ID" value="CAE0469232.1"/>
    <property type="molecule type" value="Transcribed_RNA"/>
</dbReference>
<proteinExistence type="predicted"/>
<reference evidence="1" key="1">
    <citation type="submission" date="2021-01" db="EMBL/GenBank/DDBJ databases">
        <authorList>
            <person name="Corre E."/>
            <person name="Pelletier E."/>
            <person name="Niang G."/>
            <person name="Scheremetjew M."/>
            <person name="Finn R."/>
            <person name="Kale V."/>
            <person name="Holt S."/>
            <person name="Cochrane G."/>
            <person name="Meng A."/>
            <person name="Brown T."/>
            <person name="Cohen L."/>
        </authorList>
    </citation>
    <scope>NUCLEOTIDE SEQUENCE</scope>
    <source>
        <strain evidence="1">MM31A-1</strain>
    </source>
</reference>
<accession>A0A7S3Q8I0</accession>
<dbReference type="AlphaFoldDB" id="A0A7S3Q8I0"/>
<dbReference type="InterPro" id="IPR038021">
    <property type="entry name" value="Putative_hydro-lyase"/>
</dbReference>